<accession>A0A1W1IB97</accession>
<comment type="cofactor">
    <cofactor evidence="1 12">
        <name>Cu(+)</name>
        <dbReference type="ChEBI" id="CHEBI:49552"/>
    </cofactor>
</comment>
<dbReference type="Pfam" id="PF07732">
    <property type="entry name" value="Cu-oxidase_3"/>
    <property type="match status" value="1"/>
</dbReference>
<keyword evidence="13" id="KW-0732">Signal</keyword>
<dbReference type="OrthoDB" id="9757546at2"/>
<evidence type="ECO:0000256" key="4">
    <source>
        <dbReference type="ARBA" id="ARBA00011233"/>
    </source>
</evidence>
<evidence type="ECO:0000256" key="6">
    <source>
        <dbReference type="ARBA" id="ARBA00017290"/>
    </source>
</evidence>
<dbReference type="Gene3D" id="2.60.40.420">
    <property type="entry name" value="Cupredoxins - blue copper proteins"/>
    <property type="match status" value="2"/>
</dbReference>
<feature type="domain" description="Plastocyanin-like" evidence="14">
    <location>
        <begin position="52"/>
        <end position="154"/>
    </location>
</feature>
<gene>
    <name evidence="15" type="ORF">NSJP_3876</name>
</gene>
<keyword evidence="16" id="KW-1185">Reference proteome</keyword>
<feature type="chain" id="PRO_5012076997" description="Copper-containing nitrite reductase" evidence="13">
    <location>
        <begin position="33"/>
        <end position="328"/>
    </location>
</feature>
<evidence type="ECO:0000256" key="13">
    <source>
        <dbReference type="SAM" id="SignalP"/>
    </source>
</evidence>
<proteinExistence type="inferred from homology"/>
<dbReference type="PRINTS" id="PR00695">
    <property type="entry name" value="CUNO2RDTASE"/>
</dbReference>
<evidence type="ECO:0000313" key="15">
    <source>
        <dbReference type="EMBL" id="SLM50043.1"/>
    </source>
</evidence>
<dbReference type="PANTHER" id="PTHR11709">
    <property type="entry name" value="MULTI-COPPER OXIDASE"/>
    <property type="match status" value="1"/>
</dbReference>
<feature type="binding site" description="type 1 copper site" evidence="12">
    <location>
        <position position="91"/>
    </location>
    <ligand>
        <name>Cu cation</name>
        <dbReference type="ChEBI" id="CHEBI:23378"/>
        <label>1</label>
    </ligand>
</feature>
<keyword evidence="8" id="KW-0677">Repeat</keyword>
<dbReference type="InterPro" id="IPR001287">
    <property type="entry name" value="NO2-reductase_Cu"/>
</dbReference>
<keyword evidence="7 12" id="KW-0479">Metal-binding</keyword>
<feature type="binding site" description="type 1 copper site" evidence="12">
    <location>
        <position position="131"/>
    </location>
    <ligand>
        <name>Cu cation</name>
        <dbReference type="ChEBI" id="CHEBI:23378"/>
        <label>1</label>
    </ligand>
</feature>
<dbReference type="InterPro" id="IPR008972">
    <property type="entry name" value="Cupredoxin"/>
</dbReference>
<keyword evidence="10 12" id="KW-0186">Copper</keyword>
<dbReference type="EMBL" id="LT828648">
    <property type="protein sequence ID" value="SLM50043.1"/>
    <property type="molecule type" value="Genomic_DNA"/>
</dbReference>
<evidence type="ECO:0000256" key="5">
    <source>
        <dbReference type="ARBA" id="ARBA00011882"/>
    </source>
</evidence>
<dbReference type="GO" id="GO:0050421">
    <property type="term" value="F:nitrite reductase (NO-forming) activity"/>
    <property type="evidence" value="ECO:0007669"/>
    <property type="project" value="UniProtKB-EC"/>
</dbReference>
<organism evidence="15 16">
    <name type="scientific">Nitrospira japonica</name>
    <dbReference type="NCBI Taxonomy" id="1325564"/>
    <lineage>
        <taxon>Bacteria</taxon>
        <taxon>Pseudomonadati</taxon>
        <taxon>Nitrospirota</taxon>
        <taxon>Nitrospiria</taxon>
        <taxon>Nitrospirales</taxon>
        <taxon>Nitrospiraceae</taxon>
        <taxon>Nitrospira</taxon>
    </lineage>
</organism>
<comment type="subunit">
    <text evidence="4">Homotrimer.</text>
</comment>
<evidence type="ECO:0000256" key="7">
    <source>
        <dbReference type="ARBA" id="ARBA00022723"/>
    </source>
</evidence>
<evidence type="ECO:0000259" key="14">
    <source>
        <dbReference type="Pfam" id="PF07732"/>
    </source>
</evidence>
<evidence type="ECO:0000256" key="10">
    <source>
        <dbReference type="ARBA" id="ARBA00023008"/>
    </source>
</evidence>
<feature type="binding site" description="type 1 copper site" evidence="12">
    <location>
        <position position="144"/>
    </location>
    <ligand>
        <name>Cu cation</name>
        <dbReference type="ChEBI" id="CHEBI:23378"/>
        <label>1</label>
    </ligand>
</feature>
<dbReference type="RefSeq" id="WP_080888199.1">
    <property type="nucleotide sequence ID" value="NZ_LT828648.1"/>
</dbReference>
<dbReference type="PANTHER" id="PTHR11709:SF394">
    <property type="entry name" value="FI03373P-RELATED"/>
    <property type="match status" value="1"/>
</dbReference>
<evidence type="ECO:0000256" key="9">
    <source>
        <dbReference type="ARBA" id="ARBA00023002"/>
    </source>
</evidence>
<feature type="binding site" description="type 1 copper site" evidence="12">
    <location>
        <position position="283"/>
    </location>
    <ligand>
        <name>Cu cation</name>
        <dbReference type="ChEBI" id="CHEBI:23378"/>
        <label>1</label>
    </ligand>
</feature>
<sequence length="328" mass="35399">METRRPHPHPILAGLAACLLIPLSLDATPANAKTHEVAMTAVETDVVIDGSGEKYAAWTFNGTMPGPVIRVTEGDTIKFTLTNPATNKYPHAMDFHAAEIDFLKNYRAINAGETLTYSFVAKKPGVFFYHCGAPPMIQHVARGMFGAVIVDPKNAKAWPKADREYVLVQSELYKNPDDVQAMFDRKFEHVIFNGGVFKYHPFVTGGGKLDAKPGERVRIFFVNAGPNEFSAFHPIGEIWDSVYESGNPANKLSGVQTYVVGPGGAAVFDVVVESAGAYPLVTHSLTGALRGGIAVLVASPDAGSQPLMPMVPWKVLVPQTEITPVPVP</sequence>
<comment type="cofactor">
    <cofactor evidence="2 12">
        <name>Cu(2+)</name>
        <dbReference type="ChEBI" id="CHEBI:29036"/>
    </cofactor>
</comment>
<comment type="catalytic activity">
    <reaction evidence="11">
        <text>nitric oxide + Fe(III)-[cytochrome c] + H2O = Fe(II)-[cytochrome c] + nitrite + 2 H(+)</text>
        <dbReference type="Rhea" id="RHEA:15233"/>
        <dbReference type="Rhea" id="RHEA-COMP:10350"/>
        <dbReference type="Rhea" id="RHEA-COMP:14399"/>
        <dbReference type="ChEBI" id="CHEBI:15377"/>
        <dbReference type="ChEBI" id="CHEBI:15378"/>
        <dbReference type="ChEBI" id="CHEBI:16301"/>
        <dbReference type="ChEBI" id="CHEBI:16480"/>
        <dbReference type="ChEBI" id="CHEBI:29033"/>
        <dbReference type="ChEBI" id="CHEBI:29034"/>
        <dbReference type="EC" id="1.7.2.1"/>
    </reaction>
</comment>
<comment type="similarity">
    <text evidence="3">Belongs to the multicopper oxidase family.</text>
</comment>
<dbReference type="PROSITE" id="PS51257">
    <property type="entry name" value="PROKAR_LIPOPROTEIN"/>
    <property type="match status" value="1"/>
</dbReference>
<dbReference type="AlphaFoldDB" id="A0A1W1IB97"/>
<dbReference type="STRING" id="1325564.NSJP_3876"/>
<evidence type="ECO:0000256" key="2">
    <source>
        <dbReference type="ARBA" id="ARBA00001973"/>
    </source>
</evidence>
<dbReference type="CDD" id="cd04208">
    <property type="entry name" value="CuRO_2_CuNIR"/>
    <property type="match status" value="1"/>
</dbReference>
<dbReference type="Proteomes" id="UP000192042">
    <property type="component" value="Chromosome I"/>
</dbReference>
<evidence type="ECO:0000256" key="11">
    <source>
        <dbReference type="ARBA" id="ARBA00049340"/>
    </source>
</evidence>
<evidence type="ECO:0000256" key="8">
    <source>
        <dbReference type="ARBA" id="ARBA00022737"/>
    </source>
</evidence>
<feature type="binding site" description="type 1 copper site" evidence="12">
    <location>
        <position position="130"/>
    </location>
    <ligand>
        <name>Cu cation</name>
        <dbReference type="ChEBI" id="CHEBI:23378"/>
        <label>1</label>
    </ligand>
</feature>
<dbReference type="KEGG" id="nja:NSJP_3876"/>
<dbReference type="CDD" id="cd11020">
    <property type="entry name" value="CuRO_1_CuNIR"/>
    <property type="match status" value="1"/>
</dbReference>
<feature type="signal peptide" evidence="13">
    <location>
        <begin position="1"/>
        <end position="32"/>
    </location>
</feature>
<feature type="binding site" description="type 1 copper site" evidence="12">
    <location>
        <position position="139"/>
    </location>
    <ligand>
        <name>Cu cation</name>
        <dbReference type="ChEBI" id="CHEBI:23378"/>
        <label>1</label>
    </ligand>
</feature>
<evidence type="ECO:0000313" key="16">
    <source>
        <dbReference type="Proteomes" id="UP000192042"/>
    </source>
</evidence>
<name>A0A1W1IB97_9BACT</name>
<keyword evidence="9 15" id="KW-0560">Oxidoreductase</keyword>
<feature type="binding site" description="type 1 copper site" evidence="12">
    <location>
        <position position="96"/>
    </location>
    <ligand>
        <name>Cu cation</name>
        <dbReference type="ChEBI" id="CHEBI:23378"/>
        <label>1</label>
    </ligand>
</feature>
<dbReference type="GO" id="GO:0005507">
    <property type="term" value="F:copper ion binding"/>
    <property type="evidence" value="ECO:0007669"/>
    <property type="project" value="InterPro"/>
</dbReference>
<reference evidence="15 16" key="1">
    <citation type="submission" date="2017-03" db="EMBL/GenBank/DDBJ databases">
        <authorList>
            <person name="Afonso C.L."/>
            <person name="Miller P.J."/>
            <person name="Scott M.A."/>
            <person name="Spackman E."/>
            <person name="Goraichik I."/>
            <person name="Dimitrov K.M."/>
            <person name="Suarez D.L."/>
            <person name="Swayne D.E."/>
        </authorList>
    </citation>
    <scope>NUCLEOTIDE SEQUENCE [LARGE SCALE GENOMIC DNA]</scope>
    <source>
        <strain evidence="15">Genome sequencing of Nitrospira japonica strain NJ11</strain>
    </source>
</reference>
<dbReference type="InterPro" id="IPR045087">
    <property type="entry name" value="Cu-oxidase_fam"/>
</dbReference>
<evidence type="ECO:0000256" key="3">
    <source>
        <dbReference type="ARBA" id="ARBA00010609"/>
    </source>
</evidence>
<protein>
    <recommendedName>
        <fullName evidence="6">Copper-containing nitrite reductase</fullName>
        <ecNumber evidence="5">1.7.2.1</ecNumber>
    </recommendedName>
</protein>
<dbReference type="InterPro" id="IPR011707">
    <property type="entry name" value="Cu-oxidase-like_N"/>
</dbReference>
<dbReference type="EC" id="1.7.2.1" evidence="5"/>
<evidence type="ECO:0000256" key="1">
    <source>
        <dbReference type="ARBA" id="ARBA00001960"/>
    </source>
</evidence>
<dbReference type="SUPFAM" id="SSF49503">
    <property type="entry name" value="Cupredoxins"/>
    <property type="match status" value="2"/>
</dbReference>
<evidence type="ECO:0000256" key="12">
    <source>
        <dbReference type="PIRSR" id="PIRSR601287-1"/>
    </source>
</evidence>